<dbReference type="EnsemblPlants" id="PNT77535">
    <property type="protein sequence ID" value="PNT77535"/>
    <property type="gene ID" value="BRADI_1g64452v3"/>
</dbReference>
<keyword evidence="1" id="KW-0175">Coiled coil</keyword>
<gene>
    <name evidence="3" type="ORF">BRADI_1g64452v3</name>
</gene>
<dbReference type="Gramene" id="PNT77535">
    <property type="protein sequence ID" value="PNT77535"/>
    <property type="gene ID" value="BRADI_1g64452v3"/>
</dbReference>
<dbReference type="Proteomes" id="UP000008810">
    <property type="component" value="Chromosome 1"/>
</dbReference>
<name>A0A2K2DTD0_BRADI</name>
<evidence type="ECO:0000313" key="5">
    <source>
        <dbReference type="Proteomes" id="UP000008810"/>
    </source>
</evidence>
<organism evidence="3">
    <name type="scientific">Brachypodium distachyon</name>
    <name type="common">Purple false brome</name>
    <name type="synonym">Trachynia distachya</name>
    <dbReference type="NCBI Taxonomy" id="15368"/>
    <lineage>
        <taxon>Eukaryota</taxon>
        <taxon>Viridiplantae</taxon>
        <taxon>Streptophyta</taxon>
        <taxon>Embryophyta</taxon>
        <taxon>Tracheophyta</taxon>
        <taxon>Spermatophyta</taxon>
        <taxon>Magnoliopsida</taxon>
        <taxon>Liliopsida</taxon>
        <taxon>Poales</taxon>
        <taxon>Poaceae</taxon>
        <taxon>BOP clade</taxon>
        <taxon>Pooideae</taxon>
        <taxon>Stipodae</taxon>
        <taxon>Brachypodieae</taxon>
        <taxon>Brachypodium</taxon>
    </lineage>
</organism>
<dbReference type="AlphaFoldDB" id="A0A2K2DTD0"/>
<feature type="coiled-coil region" evidence="1">
    <location>
        <begin position="41"/>
        <end position="96"/>
    </location>
</feature>
<keyword evidence="5" id="KW-1185">Reference proteome</keyword>
<dbReference type="EMBL" id="CM000880">
    <property type="protein sequence ID" value="PNT77535.1"/>
    <property type="molecule type" value="Genomic_DNA"/>
</dbReference>
<proteinExistence type="predicted"/>
<reference evidence="3" key="2">
    <citation type="submission" date="2017-06" db="EMBL/GenBank/DDBJ databases">
        <title>WGS assembly of Brachypodium distachyon.</title>
        <authorList>
            <consortium name="The International Brachypodium Initiative"/>
            <person name="Lucas S."/>
            <person name="Harmon-Smith M."/>
            <person name="Lail K."/>
            <person name="Tice H."/>
            <person name="Grimwood J."/>
            <person name="Bruce D."/>
            <person name="Barry K."/>
            <person name="Shu S."/>
            <person name="Lindquist E."/>
            <person name="Wang M."/>
            <person name="Pitluck S."/>
            <person name="Vogel J.P."/>
            <person name="Garvin D.F."/>
            <person name="Mockler T.C."/>
            <person name="Schmutz J."/>
            <person name="Rokhsar D."/>
            <person name="Bevan M.W."/>
        </authorList>
    </citation>
    <scope>NUCLEOTIDE SEQUENCE</scope>
    <source>
        <strain evidence="3">Bd21</strain>
    </source>
</reference>
<reference evidence="3 4" key="1">
    <citation type="journal article" date="2010" name="Nature">
        <title>Genome sequencing and analysis of the model grass Brachypodium distachyon.</title>
        <authorList>
            <consortium name="International Brachypodium Initiative"/>
        </authorList>
    </citation>
    <scope>NUCLEOTIDE SEQUENCE [LARGE SCALE GENOMIC DNA]</scope>
    <source>
        <strain evidence="3 4">Bd21</strain>
    </source>
</reference>
<reference evidence="4" key="3">
    <citation type="submission" date="2018-08" db="UniProtKB">
        <authorList>
            <consortium name="EnsemblPlants"/>
        </authorList>
    </citation>
    <scope>IDENTIFICATION</scope>
    <source>
        <strain evidence="4">cv. Bd21</strain>
    </source>
</reference>
<feature type="region of interest" description="Disordered" evidence="2">
    <location>
        <begin position="167"/>
        <end position="207"/>
    </location>
</feature>
<evidence type="ECO:0000313" key="3">
    <source>
        <dbReference type="EMBL" id="PNT77535.1"/>
    </source>
</evidence>
<sequence length="207" mass="22268">MSRGERGMAPDALPGAREVFGKAPRGILAIEALTRAVHHQAAEISNREQKLLLEREELQRAVEEARARVATAEARLSELRQEVENQAQAVGRAHQELALQGAQRSSELESAEARLVLLRNDQEASAHAAAESRELLHRIISGALLAERHAHAEADVVHATLGAGRRVHSGGSGVSGGTLCVCPSEDRRTPSGCQRGGRRPRQSAVED</sequence>
<dbReference type="InParanoid" id="A0A2K2DTD0"/>
<protein>
    <submittedName>
        <fullName evidence="3 4">Uncharacterized protein</fullName>
    </submittedName>
</protein>
<evidence type="ECO:0000256" key="1">
    <source>
        <dbReference type="SAM" id="Coils"/>
    </source>
</evidence>
<accession>A0A2K2DTD0</accession>
<evidence type="ECO:0000256" key="2">
    <source>
        <dbReference type="SAM" id="MobiDB-lite"/>
    </source>
</evidence>
<evidence type="ECO:0000313" key="4">
    <source>
        <dbReference type="EnsemblPlants" id="PNT77535"/>
    </source>
</evidence>